<dbReference type="GO" id="GO:1903806">
    <property type="term" value="P:L-isoleucine import across plasma membrane"/>
    <property type="evidence" value="ECO:0007669"/>
    <property type="project" value="TreeGrafter"/>
</dbReference>
<dbReference type="InterPro" id="IPR052157">
    <property type="entry name" value="BCAA_transport_permease"/>
</dbReference>
<dbReference type="GO" id="GO:0005886">
    <property type="term" value="C:plasma membrane"/>
    <property type="evidence" value="ECO:0007669"/>
    <property type="project" value="UniProtKB-SubCell"/>
</dbReference>
<feature type="transmembrane region" description="Helical" evidence="10">
    <location>
        <begin position="140"/>
        <end position="166"/>
    </location>
</feature>
<evidence type="ECO:0000256" key="8">
    <source>
        <dbReference type="ARBA" id="ARBA00023136"/>
    </source>
</evidence>
<evidence type="ECO:0000313" key="12">
    <source>
        <dbReference type="Proteomes" id="UP000266327"/>
    </source>
</evidence>
<feature type="transmembrane region" description="Helical" evidence="10">
    <location>
        <begin position="97"/>
        <end position="120"/>
    </location>
</feature>
<dbReference type="GO" id="GO:0005304">
    <property type="term" value="F:L-valine transmembrane transporter activity"/>
    <property type="evidence" value="ECO:0007669"/>
    <property type="project" value="TreeGrafter"/>
</dbReference>
<dbReference type="GO" id="GO:0015190">
    <property type="term" value="F:L-leucine transmembrane transporter activity"/>
    <property type="evidence" value="ECO:0007669"/>
    <property type="project" value="TreeGrafter"/>
</dbReference>
<feature type="transmembrane region" description="Helical" evidence="10">
    <location>
        <begin position="67"/>
        <end position="85"/>
    </location>
</feature>
<dbReference type="OrthoDB" id="9807115at2"/>
<name>A0A3A3GJZ9_9BURK</name>
<dbReference type="CDD" id="cd06582">
    <property type="entry name" value="TM_PBP1_LivH_like"/>
    <property type="match status" value="1"/>
</dbReference>
<dbReference type="GO" id="GO:0015188">
    <property type="term" value="F:L-isoleucine transmembrane transporter activity"/>
    <property type="evidence" value="ECO:0007669"/>
    <property type="project" value="TreeGrafter"/>
</dbReference>
<sequence length="303" mass="32112">MNIGQTILDAASLGSLYALVALGLGLLIGVLRLINLAHGDFITVGAYSLIVPSVDATSFMLYQGWHWSAVVLMVCVVVIVLALVVDHGLFKPLRQANVGTLMIASFALSYFLQNAVMMIYGARPKGIDLWSSLGQGIEFFGIRVSLLQVTTISVTGLLLVLVGGLLKFTPIGIQMRAAASDFRMARMLGVRGNRVIGAAFALSAILAAIVSVLFVAQTGALSPTMGVPLALFGFIATVVGGLGSLTGAVVGGFLIGVVMTLFQSFLPDELRNFREAFTFTLIVAVLMFRPKGLFPSKTLIDRV</sequence>
<proteinExistence type="inferred from homology"/>
<gene>
    <name evidence="11" type="ORF">D3878_14455</name>
</gene>
<keyword evidence="2" id="KW-0813">Transport</keyword>
<evidence type="ECO:0000256" key="9">
    <source>
        <dbReference type="ARBA" id="ARBA00037998"/>
    </source>
</evidence>
<comment type="caution">
    <text evidence="11">The sequence shown here is derived from an EMBL/GenBank/DDBJ whole genome shotgun (WGS) entry which is preliminary data.</text>
</comment>
<dbReference type="GO" id="GO:0015808">
    <property type="term" value="P:L-alanine transport"/>
    <property type="evidence" value="ECO:0007669"/>
    <property type="project" value="TreeGrafter"/>
</dbReference>
<dbReference type="GO" id="GO:0015192">
    <property type="term" value="F:L-phenylalanine transmembrane transporter activity"/>
    <property type="evidence" value="ECO:0007669"/>
    <property type="project" value="TreeGrafter"/>
</dbReference>
<organism evidence="11 12">
    <name type="scientific">Noviherbaspirillum sedimenti</name>
    <dbReference type="NCBI Taxonomy" id="2320865"/>
    <lineage>
        <taxon>Bacteria</taxon>
        <taxon>Pseudomonadati</taxon>
        <taxon>Pseudomonadota</taxon>
        <taxon>Betaproteobacteria</taxon>
        <taxon>Burkholderiales</taxon>
        <taxon>Oxalobacteraceae</taxon>
        <taxon>Noviherbaspirillum</taxon>
    </lineage>
</organism>
<evidence type="ECO:0000256" key="5">
    <source>
        <dbReference type="ARBA" id="ARBA00022692"/>
    </source>
</evidence>
<feature type="transmembrane region" description="Helical" evidence="10">
    <location>
        <begin position="195"/>
        <end position="216"/>
    </location>
</feature>
<keyword evidence="5 10" id="KW-0812">Transmembrane</keyword>
<evidence type="ECO:0000256" key="2">
    <source>
        <dbReference type="ARBA" id="ARBA00022448"/>
    </source>
</evidence>
<accession>A0A3A3GJZ9</accession>
<keyword evidence="12" id="KW-1185">Reference proteome</keyword>
<keyword evidence="8 10" id="KW-0472">Membrane</keyword>
<dbReference type="PANTHER" id="PTHR11795">
    <property type="entry name" value="BRANCHED-CHAIN AMINO ACID TRANSPORT SYSTEM PERMEASE PROTEIN LIVH"/>
    <property type="match status" value="1"/>
</dbReference>
<reference evidence="12" key="1">
    <citation type="submission" date="2018-09" db="EMBL/GenBank/DDBJ databases">
        <authorList>
            <person name="Zhu H."/>
        </authorList>
    </citation>
    <scope>NUCLEOTIDE SEQUENCE [LARGE SCALE GENOMIC DNA]</scope>
    <source>
        <strain evidence="12">K1S02-23</strain>
    </source>
</reference>
<dbReference type="Pfam" id="PF02653">
    <property type="entry name" value="BPD_transp_2"/>
    <property type="match status" value="1"/>
</dbReference>
<evidence type="ECO:0000256" key="1">
    <source>
        <dbReference type="ARBA" id="ARBA00004651"/>
    </source>
</evidence>
<dbReference type="GO" id="GO:0042941">
    <property type="term" value="P:D-alanine transmembrane transport"/>
    <property type="evidence" value="ECO:0007669"/>
    <property type="project" value="TreeGrafter"/>
</dbReference>
<dbReference type="RefSeq" id="WP_119786129.1">
    <property type="nucleotide sequence ID" value="NZ_QYUQ01000002.1"/>
</dbReference>
<dbReference type="Proteomes" id="UP000266327">
    <property type="component" value="Unassembled WGS sequence"/>
</dbReference>
<comment type="subcellular location">
    <subcellularLocation>
        <location evidence="1">Cell membrane</location>
        <topology evidence="1">Multi-pass membrane protein</topology>
    </subcellularLocation>
</comment>
<keyword evidence="6" id="KW-0029">Amino-acid transport</keyword>
<dbReference type="PANTHER" id="PTHR11795:SF371">
    <property type="entry name" value="HIGH-AFFINITY BRANCHED-CHAIN AMINO ACID TRANSPORT SYSTEM PERMEASE PROTEIN LIVH"/>
    <property type="match status" value="1"/>
</dbReference>
<evidence type="ECO:0000256" key="10">
    <source>
        <dbReference type="SAM" id="Phobius"/>
    </source>
</evidence>
<dbReference type="InterPro" id="IPR001851">
    <property type="entry name" value="ABC_transp_permease"/>
</dbReference>
<keyword evidence="4" id="KW-0997">Cell inner membrane</keyword>
<evidence type="ECO:0000256" key="6">
    <source>
        <dbReference type="ARBA" id="ARBA00022970"/>
    </source>
</evidence>
<keyword evidence="3" id="KW-1003">Cell membrane</keyword>
<keyword evidence="7 10" id="KW-1133">Transmembrane helix</keyword>
<evidence type="ECO:0000256" key="3">
    <source>
        <dbReference type="ARBA" id="ARBA00022475"/>
    </source>
</evidence>
<dbReference type="EMBL" id="QYUQ01000002">
    <property type="protein sequence ID" value="RJG02626.1"/>
    <property type="molecule type" value="Genomic_DNA"/>
</dbReference>
<protein>
    <submittedName>
        <fullName evidence="11">Branched-chain amino acid ABC transporter permease</fullName>
    </submittedName>
</protein>
<evidence type="ECO:0000256" key="4">
    <source>
        <dbReference type="ARBA" id="ARBA00022519"/>
    </source>
</evidence>
<evidence type="ECO:0000256" key="7">
    <source>
        <dbReference type="ARBA" id="ARBA00022989"/>
    </source>
</evidence>
<feature type="transmembrane region" description="Helical" evidence="10">
    <location>
        <begin position="228"/>
        <end position="261"/>
    </location>
</feature>
<dbReference type="AlphaFoldDB" id="A0A3A3GJZ9"/>
<feature type="transmembrane region" description="Helical" evidence="10">
    <location>
        <begin position="16"/>
        <end position="34"/>
    </location>
</feature>
<comment type="similarity">
    <text evidence="9">Belongs to the binding-protein-dependent transport system permease family. LivHM subfamily.</text>
</comment>
<evidence type="ECO:0000313" key="11">
    <source>
        <dbReference type="EMBL" id="RJG02626.1"/>
    </source>
</evidence>